<feature type="transmembrane region" description="Helical" evidence="1">
    <location>
        <begin position="302"/>
        <end position="317"/>
    </location>
</feature>
<feature type="transmembrane region" description="Helical" evidence="1">
    <location>
        <begin position="69"/>
        <end position="87"/>
    </location>
</feature>
<reference evidence="3" key="1">
    <citation type="journal article" date="2019" name="Int. J. Syst. Evol. Microbiol.">
        <title>The Global Catalogue of Microorganisms (GCM) 10K type strain sequencing project: providing services to taxonomists for standard genome sequencing and annotation.</title>
        <authorList>
            <consortium name="The Broad Institute Genomics Platform"/>
            <consortium name="The Broad Institute Genome Sequencing Center for Infectious Disease"/>
            <person name="Wu L."/>
            <person name="Ma J."/>
        </authorList>
    </citation>
    <scope>NUCLEOTIDE SEQUENCE [LARGE SCALE GENOMIC DNA]</scope>
    <source>
        <strain evidence="3">CGMCC 1.8859</strain>
    </source>
</reference>
<evidence type="ECO:0000313" key="3">
    <source>
        <dbReference type="Proteomes" id="UP000637267"/>
    </source>
</evidence>
<dbReference type="RefSeq" id="WP_188706288.1">
    <property type="nucleotide sequence ID" value="NZ_BMLX01000007.1"/>
</dbReference>
<organism evidence="2 3">
    <name type="scientific">Silvimonas iriomotensis</name>
    <dbReference type="NCBI Taxonomy" id="449662"/>
    <lineage>
        <taxon>Bacteria</taxon>
        <taxon>Pseudomonadati</taxon>
        <taxon>Pseudomonadota</taxon>
        <taxon>Betaproteobacteria</taxon>
        <taxon>Neisseriales</taxon>
        <taxon>Chitinibacteraceae</taxon>
        <taxon>Silvimonas</taxon>
    </lineage>
</organism>
<feature type="transmembrane region" description="Helical" evidence="1">
    <location>
        <begin position="6"/>
        <end position="27"/>
    </location>
</feature>
<feature type="transmembrane region" description="Helical" evidence="1">
    <location>
        <begin position="393"/>
        <end position="413"/>
    </location>
</feature>
<feature type="transmembrane region" description="Helical" evidence="1">
    <location>
        <begin position="39"/>
        <end position="63"/>
    </location>
</feature>
<dbReference type="EMBL" id="BMLX01000007">
    <property type="protein sequence ID" value="GGP23645.1"/>
    <property type="molecule type" value="Genomic_DNA"/>
</dbReference>
<protein>
    <recommendedName>
        <fullName evidence="4">Glycosyltransferase RgtA/B/C/D-like domain-containing protein</fullName>
    </recommendedName>
</protein>
<keyword evidence="1" id="KW-0472">Membrane</keyword>
<feature type="transmembrane region" description="Helical" evidence="1">
    <location>
        <begin position="484"/>
        <end position="504"/>
    </location>
</feature>
<feature type="transmembrane region" description="Helical" evidence="1">
    <location>
        <begin position="199"/>
        <end position="219"/>
    </location>
</feature>
<keyword evidence="1" id="KW-1133">Transmembrane helix</keyword>
<evidence type="ECO:0000256" key="1">
    <source>
        <dbReference type="SAM" id="Phobius"/>
    </source>
</evidence>
<name>A0ABQ2PDR2_9NEIS</name>
<evidence type="ECO:0000313" key="2">
    <source>
        <dbReference type="EMBL" id="GGP23645.1"/>
    </source>
</evidence>
<feature type="transmembrane region" description="Helical" evidence="1">
    <location>
        <begin position="231"/>
        <end position="250"/>
    </location>
</feature>
<keyword evidence="3" id="KW-1185">Reference proteome</keyword>
<accession>A0ABQ2PDR2</accession>
<proteinExistence type="predicted"/>
<comment type="caution">
    <text evidence="2">The sequence shown here is derived from an EMBL/GenBank/DDBJ whole genome shotgun (WGS) entry which is preliminary data.</text>
</comment>
<feature type="transmembrane region" description="Helical" evidence="1">
    <location>
        <begin position="420"/>
        <end position="439"/>
    </location>
</feature>
<keyword evidence="1" id="KW-0812">Transmembrane</keyword>
<feature type="transmembrane region" description="Helical" evidence="1">
    <location>
        <begin position="108"/>
        <end position="127"/>
    </location>
</feature>
<dbReference type="Proteomes" id="UP000637267">
    <property type="component" value="Unassembled WGS sequence"/>
</dbReference>
<evidence type="ECO:0008006" key="4">
    <source>
        <dbReference type="Google" id="ProtNLM"/>
    </source>
</evidence>
<feature type="transmembrane region" description="Helical" evidence="1">
    <location>
        <begin position="451"/>
        <end position="472"/>
    </location>
</feature>
<feature type="transmembrane region" description="Helical" evidence="1">
    <location>
        <begin position="329"/>
        <end position="349"/>
    </location>
</feature>
<gene>
    <name evidence="2" type="ORF">GCM10010970_36450</name>
</gene>
<sequence>MIHILGSAFLSFLIFALWCGSGAYLFCKSRRFKIEEDGGELALAFGALLAGLAFFMLIIGSNLLVPGRFAFPAIAVALTLISLWVIIKSDRKTQRDILAETGQLLIPVACFAVLIVIMYRLLGVWLFEGPNHDLLYYYQGALWGLEHAQWVDSEFVTQTWGIAKCNGWLVGYDCAVYRGGAYSLAGWSMVFSGYREGGVIWLSYLFCPLMFSLAVRLAIASNTRMPAGAWAVRLILTLCLAFSGPLLSALTNSNQATALVGTLLALLVVVGQIEKLNLTTLAGVIGVIAGLCTQLYGEAIVYSVAIGGGILLCRLWFEKARFPSSWVQAVFVALVGFLLAGNLAIYAAVKSVLFISGIANGGAWPTGYIGGPWWGWLGAWYAADLIGPETTTLVSIVAGGVVMLFSIVVILASRSKYPRLISVLAPTVVLSTGLIGLILKRNYAYGEHKILQLLGPSWGVLTCIACLCLMELARCLPNAIFSRLVRRLAVVPIICMALISVDFLERSFSYFDDIGVAHEISRDVEHLNAVPKGATVVFDDSAWFGRERFQKDQYLAFLIVEAGGHPVFPDMEADASRGGYFHVSLNRTFETAGRPSWLLQAKSRVGGVSCFPRSGPALYEGDSYRIFDLADSGVVVAGRGWNPAPNGRCLVSRTFDIELYAPAEGFVLKIAKPRGGRADLISAIALVKNGSVAAGIPTDGDVMTVPVGMGWQRLTVKLDKSPDAGAKPASASGT</sequence>